<feature type="transmembrane region" description="Helical" evidence="1">
    <location>
        <begin position="64"/>
        <end position="83"/>
    </location>
</feature>
<name>A0ABQ5FJP3_9ASTR</name>
<accession>A0ABQ5FJP3</accession>
<reference evidence="2" key="1">
    <citation type="journal article" date="2022" name="Int. J. Mol. Sci.">
        <title>Draft Genome of Tanacetum Coccineum: Genomic Comparison of Closely Related Tanacetum-Family Plants.</title>
        <authorList>
            <person name="Yamashiro T."/>
            <person name="Shiraishi A."/>
            <person name="Nakayama K."/>
            <person name="Satake H."/>
        </authorList>
    </citation>
    <scope>NUCLEOTIDE SEQUENCE</scope>
</reference>
<keyword evidence="1" id="KW-0812">Transmembrane</keyword>
<evidence type="ECO:0000256" key="1">
    <source>
        <dbReference type="SAM" id="Phobius"/>
    </source>
</evidence>
<evidence type="ECO:0000313" key="3">
    <source>
        <dbReference type="Proteomes" id="UP001151760"/>
    </source>
</evidence>
<keyword evidence="1" id="KW-1133">Transmembrane helix</keyword>
<reference evidence="2" key="2">
    <citation type="submission" date="2022-01" db="EMBL/GenBank/DDBJ databases">
        <authorList>
            <person name="Yamashiro T."/>
            <person name="Shiraishi A."/>
            <person name="Satake H."/>
            <person name="Nakayama K."/>
        </authorList>
    </citation>
    <scope>NUCLEOTIDE SEQUENCE</scope>
</reference>
<comment type="caution">
    <text evidence="2">The sequence shown here is derived from an EMBL/GenBank/DDBJ whole genome shotgun (WGS) entry which is preliminary data.</text>
</comment>
<dbReference type="EMBL" id="BQNB010017467">
    <property type="protein sequence ID" value="GJT63520.1"/>
    <property type="molecule type" value="Genomic_DNA"/>
</dbReference>
<proteinExistence type="predicted"/>
<keyword evidence="1" id="KW-0472">Membrane</keyword>
<sequence>MLNTRPPESSSTAEKAISSFISKVKSSTEADIKLMKDRAKTLLAYSRRSASVSLFGSSGMTRSIVFLLLLHINFTPIVVVLLFEDGSHGSLRA</sequence>
<keyword evidence="3" id="KW-1185">Reference proteome</keyword>
<evidence type="ECO:0000313" key="2">
    <source>
        <dbReference type="EMBL" id="GJT63520.1"/>
    </source>
</evidence>
<organism evidence="2 3">
    <name type="scientific">Tanacetum coccineum</name>
    <dbReference type="NCBI Taxonomy" id="301880"/>
    <lineage>
        <taxon>Eukaryota</taxon>
        <taxon>Viridiplantae</taxon>
        <taxon>Streptophyta</taxon>
        <taxon>Embryophyta</taxon>
        <taxon>Tracheophyta</taxon>
        <taxon>Spermatophyta</taxon>
        <taxon>Magnoliopsida</taxon>
        <taxon>eudicotyledons</taxon>
        <taxon>Gunneridae</taxon>
        <taxon>Pentapetalae</taxon>
        <taxon>asterids</taxon>
        <taxon>campanulids</taxon>
        <taxon>Asterales</taxon>
        <taxon>Asteraceae</taxon>
        <taxon>Asteroideae</taxon>
        <taxon>Anthemideae</taxon>
        <taxon>Anthemidinae</taxon>
        <taxon>Tanacetum</taxon>
    </lineage>
</organism>
<protein>
    <submittedName>
        <fullName evidence="2">Uncharacterized protein</fullName>
    </submittedName>
</protein>
<gene>
    <name evidence="2" type="ORF">Tco_1007053</name>
</gene>
<dbReference type="Proteomes" id="UP001151760">
    <property type="component" value="Unassembled WGS sequence"/>
</dbReference>